<evidence type="ECO:0000256" key="1">
    <source>
        <dbReference type="ARBA" id="ARBA00008511"/>
    </source>
</evidence>
<protein>
    <recommendedName>
        <fullName evidence="2">PIH1D1/2/3 CS-like domain-containing protein</fullName>
    </recommendedName>
</protein>
<dbReference type="AlphaFoldDB" id="A0AAV8VVV4"/>
<keyword evidence="4" id="KW-1185">Reference proteome</keyword>
<comment type="caution">
    <text evidence="3">The sequence shown here is derived from an EMBL/GenBank/DDBJ whole genome shotgun (WGS) entry which is preliminary data.</text>
</comment>
<accession>A0AAV8VVV4</accession>
<comment type="similarity">
    <text evidence="1">Belongs to the PIH1 family.</text>
</comment>
<dbReference type="Proteomes" id="UP001159042">
    <property type="component" value="Unassembled WGS sequence"/>
</dbReference>
<feature type="domain" description="PIH1D1/2/3 CS-like" evidence="2">
    <location>
        <begin position="32"/>
        <end position="90"/>
    </location>
</feature>
<sequence length="92" mass="10321">MNKVVIETLSSSENATREPEYRLYKRKDGQNCLIGEFKLPSVVSAKEITLDVGEDRILLESSSRGYLLDIFVPYIVKQKACTSCFDKGTKVG</sequence>
<organism evidence="3 4">
    <name type="scientific">Exocentrus adspersus</name>
    <dbReference type="NCBI Taxonomy" id="1586481"/>
    <lineage>
        <taxon>Eukaryota</taxon>
        <taxon>Metazoa</taxon>
        <taxon>Ecdysozoa</taxon>
        <taxon>Arthropoda</taxon>
        <taxon>Hexapoda</taxon>
        <taxon>Insecta</taxon>
        <taxon>Pterygota</taxon>
        <taxon>Neoptera</taxon>
        <taxon>Endopterygota</taxon>
        <taxon>Coleoptera</taxon>
        <taxon>Polyphaga</taxon>
        <taxon>Cucujiformia</taxon>
        <taxon>Chrysomeloidea</taxon>
        <taxon>Cerambycidae</taxon>
        <taxon>Lamiinae</taxon>
        <taxon>Acanthocinini</taxon>
        <taxon>Exocentrus</taxon>
    </lineage>
</organism>
<proteinExistence type="inferred from homology"/>
<evidence type="ECO:0000313" key="4">
    <source>
        <dbReference type="Proteomes" id="UP001159042"/>
    </source>
</evidence>
<evidence type="ECO:0000313" key="3">
    <source>
        <dbReference type="EMBL" id="KAJ8918526.1"/>
    </source>
</evidence>
<dbReference type="EMBL" id="JANEYG010000024">
    <property type="protein sequence ID" value="KAJ8918526.1"/>
    <property type="molecule type" value="Genomic_DNA"/>
</dbReference>
<dbReference type="Pfam" id="PF18201">
    <property type="entry name" value="PIH1_CS"/>
    <property type="match status" value="1"/>
</dbReference>
<name>A0AAV8VVV4_9CUCU</name>
<reference evidence="3 4" key="1">
    <citation type="journal article" date="2023" name="Insect Mol. Biol.">
        <title>Genome sequencing provides insights into the evolution of gene families encoding plant cell wall-degrading enzymes in longhorned beetles.</title>
        <authorList>
            <person name="Shin N.R."/>
            <person name="Okamura Y."/>
            <person name="Kirsch R."/>
            <person name="Pauchet Y."/>
        </authorList>
    </citation>
    <scope>NUCLEOTIDE SEQUENCE [LARGE SCALE GENOMIC DNA]</scope>
    <source>
        <strain evidence="3">EAD_L_NR</strain>
    </source>
</reference>
<dbReference type="InterPro" id="IPR041442">
    <property type="entry name" value="PIH1D1/2/3_CS-like"/>
</dbReference>
<gene>
    <name evidence="3" type="ORF">NQ315_013030</name>
</gene>
<evidence type="ECO:0000259" key="2">
    <source>
        <dbReference type="Pfam" id="PF18201"/>
    </source>
</evidence>